<protein>
    <submittedName>
        <fullName evidence="1">Uncharacterized protein</fullName>
    </submittedName>
</protein>
<dbReference type="AlphaFoldDB" id="A0AAU7C900"/>
<sequence length="47" mass="5084">MELVRYQAKTEEGETLTGIGDRLEEGVVVGGLVNDRLAPVAAIQKAW</sequence>
<name>A0AAU7C900_9BACT</name>
<proteinExistence type="predicted"/>
<dbReference type="RefSeq" id="WP_406694613.1">
    <property type="nucleotide sequence ID" value="NZ_CP155447.1"/>
</dbReference>
<organism evidence="1">
    <name type="scientific">Singulisphaera sp. Ch08</name>
    <dbReference type="NCBI Taxonomy" id="3120278"/>
    <lineage>
        <taxon>Bacteria</taxon>
        <taxon>Pseudomonadati</taxon>
        <taxon>Planctomycetota</taxon>
        <taxon>Planctomycetia</taxon>
        <taxon>Isosphaerales</taxon>
        <taxon>Isosphaeraceae</taxon>
        <taxon>Singulisphaera</taxon>
    </lineage>
</organism>
<gene>
    <name evidence="1" type="ORF">V5E97_26450</name>
</gene>
<evidence type="ECO:0000313" key="1">
    <source>
        <dbReference type="EMBL" id="XBH01868.1"/>
    </source>
</evidence>
<dbReference type="EMBL" id="CP155447">
    <property type="protein sequence ID" value="XBH01868.1"/>
    <property type="molecule type" value="Genomic_DNA"/>
</dbReference>
<reference evidence="1" key="1">
    <citation type="submission" date="2024-05" db="EMBL/GenBank/DDBJ databases">
        <title>Planctomycetes of the genus Singulisphaera possess chitinolytic capabilities.</title>
        <authorList>
            <person name="Ivanova A."/>
        </authorList>
    </citation>
    <scope>NUCLEOTIDE SEQUENCE</scope>
    <source>
        <strain evidence="1">Ch08T</strain>
    </source>
</reference>
<accession>A0AAU7C900</accession>